<name>A0A3S9MS36_9STRE</name>
<feature type="domain" description="ABC-three component systems C-terminal" evidence="1">
    <location>
        <begin position="177"/>
        <end position="311"/>
    </location>
</feature>
<evidence type="ECO:0000313" key="3">
    <source>
        <dbReference type="Proteomes" id="UP000272924"/>
    </source>
</evidence>
<proteinExistence type="predicted"/>
<evidence type="ECO:0000313" key="2">
    <source>
        <dbReference type="EMBL" id="AZQ41993.1"/>
    </source>
</evidence>
<keyword evidence="3" id="KW-1185">Reference proteome</keyword>
<reference evidence="3" key="1">
    <citation type="submission" date="2018-12" db="EMBL/GenBank/DDBJ databases">
        <title>Genome sequencing of Streptococcus sp. KCOM 2412 (= ChDC F135).</title>
        <authorList>
            <person name="Kook J.-K."/>
            <person name="Park S.-N."/>
            <person name="Lim Y.K."/>
        </authorList>
    </citation>
    <scope>NUCLEOTIDE SEQUENCE [LARGE SCALE GENOMIC DNA]</scope>
    <source>
        <strain evidence="3">KCOM 2412</strain>
    </source>
</reference>
<dbReference type="Pfam" id="PF20282">
    <property type="entry name" value="CTD6"/>
    <property type="match status" value="1"/>
</dbReference>
<protein>
    <recommendedName>
        <fullName evidence="1">ABC-three component systems C-terminal domain-containing protein</fullName>
    </recommendedName>
</protein>
<dbReference type="Proteomes" id="UP000272924">
    <property type="component" value="Chromosome"/>
</dbReference>
<evidence type="ECO:0000259" key="1">
    <source>
        <dbReference type="Pfam" id="PF20282"/>
    </source>
</evidence>
<organism evidence="2 3">
    <name type="scientific">Streptococcus periodonticum</name>
    <dbReference type="NCBI Taxonomy" id="2490633"/>
    <lineage>
        <taxon>Bacteria</taxon>
        <taxon>Bacillati</taxon>
        <taxon>Bacillota</taxon>
        <taxon>Bacilli</taxon>
        <taxon>Lactobacillales</taxon>
        <taxon>Streptococcaceae</taxon>
        <taxon>Streptococcus</taxon>
    </lineage>
</organism>
<dbReference type="KEGG" id="spei:EHW89_05780"/>
<dbReference type="RefSeq" id="WP_126467241.1">
    <property type="nucleotide sequence ID" value="NZ_CP034543.1"/>
</dbReference>
<dbReference type="InterPro" id="IPR046914">
    <property type="entry name" value="ABC-3C_CTD6"/>
</dbReference>
<accession>A0A3S9MS36</accession>
<gene>
    <name evidence="2" type="ORF">EHW89_05780</name>
</gene>
<dbReference type="EMBL" id="CP034543">
    <property type="protein sequence ID" value="AZQ41993.1"/>
    <property type="molecule type" value="Genomic_DNA"/>
</dbReference>
<dbReference type="AlphaFoldDB" id="A0A3S9MS36"/>
<sequence>MQFEEYLNILHAHIGGDLPKHEFFQTLVEHSIENPDDNPLSELSPNTINKYFSSTNKDRISIKNAKKLLQLIQLPKLCSYISEQSTIDSLDRLEENLVKYRLYSDTHKKDVVEIYAGLFINFLEERVGIQTSSKENISVSDIPITKVHFEDGKIVIGSQSFQLPDKEPIPDSLIDLEEVYSKQLLMAYSENDGNPKTDYYDFQNLPKKYRNHLHDQRINFFNADYVLRAIRDGFKDSEQQIALLKQETYDSISDYLFEDYTTSLKKVTETLKHITTVSLSKPEITQIQNFIGNSEKKGLCHTLVNDGKFNWVDDNE</sequence>